<dbReference type="GO" id="GO:0009428">
    <property type="term" value="C:bacterial-type flagellum basal body, distal rod, P ring"/>
    <property type="evidence" value="ECO:0007669"/>
    <property type="project" value="InterPro"/>
</dbReference>
<dbReference type="Proteomes" id="UP000320948">
    <property type="component" value="Unassembled WGS sequence"/>
</dbReference>
<dbReference type="GO" id="GO:0005198">
    <property type="term" value="F:structural molecule activity"/>
    <property type="evidence" value="ECO:0007669"/>
    <property type="project" value="InterPro"/>
</dbReference>
<keyword evidence="4 8" id="KW-0732">Signal</keyword>
<keyword evidence="9" id="KW-0969">Cilium</keyword>
<dbReference type="NCBIfam" id="NF003676">
    <property type="entry name" value="PRK05303.1"/>
    <property type="match status" value="1"/>
</dbReference>
<sequence length="383" mass="40514" precursor="true">MRPLTNLIHIALVAALMLAPMMPLPAHAAANARIKDIADIEGVRENVLVGYGLIVGLAGTGDSVNAIPFTRQSLANMLERLGVNAKDVMAQIKTKNIAAVMVTAKLPSLARQGSRIDVSVSSLGDAKSLEGGMLLATPLVAADGQTYAVAQGAVVVGGFMATGKDGSTITKNHTTVARIAEGATVERETGFELSQLGNTLRFVLRQPDFTTATRLKDSINTAFKEPLATADDNARISVVVPTRYQNQMAAIIQKIENLMVEPASEARVIIDEKTGTIVMGENVRIAPVAISHANLTIKVTEEKQISQPLSFNVAGQTVVTDKSTIERLDDDPNHGKFEILDTGASLSDLVSGLNTLGVKPRDIISILQNIKAAGALQAELVIL</sequence>
<evidence type="ECO:0000256" key="8">
    <source>
        <dbReference type="HAMAP-Rule" id="MF_00416"/>
    </source>
</evidence>
<keyword evidence="9" id="KW-0282">Flagellum</keyword>
<evidence type="ECO:0000313" key="10">
    <source>
        <dbReference type="Proteomes" id="UP000320948"/>
    </source>
</evidence>
<dbReference type="PANTHER" id="PTHR30381">
    <property type="entry name" value="FLAGELLAR P-RING PERIPLASMIC PROTEIN FLGI"/>
    <property type="match status" value="1"/>
</dbReference>
<organism evidence="9 10">
    <name type="scientific">Blastochloris viridis</name>
    <name type="common">Rhodopseudomonas viridis</name>
    <dbReference type="NCBI Taxonomy" id="1079"/>
    <lineage>
        <taxon>Bacteria</taxon>
        <taxon>Pseudomonadati</taxon>
        <taxon>Pseudomonadota</taxon>
        <taxon>Alphaproteobacteria</taxon>
        <taxon>Hyphomicrobiales</taxon>
        <taxon>Blastochloridaceae</taxon>
        <taxon>Blastochloris</taxon>
    </lineage>
</organism>
<comment type="caution">
    <text evidence="9">The sequence shown here is derived from an EMBL/GenBank/DDBJ whole genome shotgun (WGS) entry which is preliminary data.</text>
</comment>
<dbReference type="EMBL" id="VAFM01000001">
    <property type="protein sequence ID" value="TKW61922.1"/>
    <property type="molecule type" value="Genomic_DNA"/>
</dbReference>
<comment type="function">
    <text evidence="1 8">Assembles around the rod to form the L-ring and probably protects the motor/basal body from shearing forces during rotation.</text>
</comment>
<dbReference type="GO" id="GO:0071973">
    <property type="term" value="P:bacterial-type flagellum-dependent cell motility"/>
    <property type="evidence" value="ECO:0007669"/>
    <property type="project" value="InterPro"/>
</dbReference>
<evidence type="ECO:0000256" key="1">
    <source>
        <dbReference type="ARBA" id="ARBA00002591"/>
    </source>
</evidence>
<evidence type="ECO:0000256" key="7">
    <source>
        <dbReference type="ARBA" id="ARBA00032344"/>
    </source>
</evidence>
<evidence type="ECO:0000256" key="5">
    <source>
        <dbReference type="ARBA" id="ARBA00022764"/>
    </source>
</evidence>
<reference evidence="9 10" key="1">
    <citation type="journal article" date="2017" name="Nat. Commun.">
        <title>In situ click chemistry generation of cyclooxygenase-2 inhibitors.</title>
        <authorList>
            <person name="Bhardwaj A."/>
            <person name="Kaur J."/>
            <person name="Wuest M."/>
            <person name="Wuest F."/>
        </authorList>
    </citation>
    <scope>NUCLEOTIDE SEQUENCE [LARGE SCALE GENOMIC DNA]</scope>
    <source>
        <strain evidence="9">S2_018_000_R2_106</strain>
    </source>
</reference>
<evidence type="ECO:0000256" key="3">
    <source>
        <dbReference type="ARBA" id="ARBA00019515"/>
    </source>
</evidence>
<feature type="chain" id="PRO_5027195876" description="Flagellar P-ring protein" evidence="8">
    <location>
        <begin position="29"/>
        <end position="383"/>
    </location>
</feature>
<proteinExistence type="inferred from homology"/>
<dbReference type="Pfam" id="PF02119">
    <property type="entry name" value="FlgI"/>
    <property type="match status" value="1"/>
</dbReference>
<feature type="signal peptide" evidence="8">
    <location>
        <begin position="1"/>
        <end position="28"/>
    </location>
</feature>
<comment type="subcellular location">
    <subcellularLocation>
        <location evidence="2 8">Bacterial flagellum basal body</location>
    </subcellularLocation>
</comment>
<protein>
    <recommendedName>
        <fullName evidence="3 8">Flagellar P-ring protein</fullName>
    </recommendedName>
    <alternativeName>
        <fullName evidence="7 8">Basal body P-ring protein</fullName>
    </alternativeName>
</protein>
<dbReference type="GO" id="GO:0030288">
    <property type="term" value="C:outer membrane-bounded periplasmic space"/>
    <property type="evidence" value="ECO:0007669"/>
    <property type="project" value="InterPro"/>
</dbReference>
<keyword evidence="9" id="KW-0966">Cell projection</keyword>
<comment type="similarity">
    <text evidence="8">Belongs to the FlgI family.</text>
</comment>
<keyword evidence="5" id="KW-0574">Periplasm</keyword>
<dbReference type="PRINTS" id="PR01010">
    <property type="entry name" value="FLGPRINGFLGI"/>
</dbReference>
<evidence type="ECO:0000256" key="4">
    <source>
        <dbReference type="ARBA" id="ARBA00022729"/>
    </source>
</evidence>
<evidence type="ECO:0000313" key="9">
    <source>
        <dbReference type="EMBL" id="TKW61922.1"/>
    </source>
</evidence>
<keyword evidence="6 8" id="KW-0975">Bacterial flagellum</keyword>
<name>A0A6N4RD49_BLAVI</name>
<accession>A0A6N4RD49</accession>
<dbReference type="AlphaFoldDB" id="A0A6N4RD49"/>
<evidence type="ECO:0000256" key="6">
    <source>
        <dbReference type="ARBA" id="ARBA00023143"/>
    </source>
</evidence>
<dbReference type="InterPro" id="IPR001782">
    <property type="entry name" value="Flag_FlgI"/>
</dbReference>
<dbReference type="HAMAP" id="MF_00416">
    <property type="entry name" value="FlgI"/>
    <property type="match status" value="1"/>
</dbReference>
<dbReference type="PANTHER" id="PTHR30381:SF0">
    <property type="entry name" value="FLAGELLAR P-RING PROTEIN"/>
    <property type="match status" value="1"/>
</dbReference>
<evidence type="ECO:0000256" key="2">
    <source>
        <dbReference type="ARBA" id="ARBA00004117"/>
    </source>
</evidence>
<gene>
    <name evidence="8" type="primary">flgI</name>
    <name evidence="9" type="ORF">DI628_04685</name>
</gene>
<comment type="subunit">
    <text evidence="8">The basal body constitutes a major portion of the flagellar organelle and consists of four rings (L,P,S, and M) mounted on a central rod.</text>
</comment>